<comment type="catalytic activity">
    <reaction evidence="1">
        <text>ATP + protein L-histidine = ADP + protein N-phospho-L-histidine.</text>
        <dbReference type="EC" id="2.7.13.3"/>
    </reaction>
</comment>
<dbReference type="Pfam" id="PF00512">
    <property type="entry name" value="HisKA"/>
    <property type="match status" value="1"/>
</dbReference>
<dbReference type="AlphaFoldDB" id="A0A1W1VCG9"/>
<evidence type="ECO:0000256" key="2">
    <source>
        <dbReference type="ARBA" id="ARBA00012438"/>
    </source>
</evidence>
<dbReference type="SUPFAM" id="SSF55874">
    <property type="entry name" value="ATPase domain of HSP90 chaperone/DNA topoisomerase II/histidine kinase"/>
    <property type="match status" value="1"/>
</dbReference>
<evidence type="ECO:0000256" key="6">
    <source>
        <dbReference type="SAM" id="Phobius"/>
    </source>
</evidence>
<evidence type="ECO:0000256" key="1">
    <source>
        <dbReference type="ARBA" id="ARBA00000085"/>
    </source>
</evidence>
<dbReference type="InterPro" id="IPR003661">
    <property type="entry name" value="HisK_dim/P_dom"/>
</dbReference>
<evidence type="ECO:0000313" key="8">
    <source>
        <dbReference type="EMBL" id="SMB91068.1"/>
    </source>
</evidence>
<dbReference type="PROSITE" id="PS50109">
    <property type="entry name" value="HIS_KIN"/>
    <property type="match status" value="1"/>
</dbReference>
<dbReference type="SMART" id="SM00387">
    <property type="entry name" value="HATPase_c"/>
    <property type="match status" value="1"/>
</dbReference>
<evidence type="ECO:0000256" key="3">
    <source>
        <dbReference type="ARBA" id="ARBA00022553"/>
    </source>
</evidence>
<dbReference type="SUPFAM" id="SSF47384">
    <property type="entry name" value="Homodimeric domain of signal transducing histidine kinase"/>
    <property type="match status" value="1"/>
</dbReference>
<accession>A0A1W1VCG9</accession>
<dbReference type="FunFam" id="3.30.565.10:FF:000006">
    <property type="entry name" value="Sensor histidine kinase WalK"/>
    <property type="match status" value="1"/>
</dbReference>
<feature type="transmembrane region" description="Helical" evidence="6">
    <location>
        <begin position="7"/>
        <end position="26"/>
    </location>
</feature>
<dbReference type="Gene3D" id="3.30.565.10">
    <property type="entry name" value="Histidine kinase-like ATPase, C-terminal domain"/>
    <property type="match status" value="1"/>
</dbReference>
<dbReference type="SMART" id="SM00388">
    <property type="entry name" value="HisKA"/>
    <property type="match status" value="1"/>
</dbReference>
<dbReference type="InterPro" id="IPR036890">
    <property type="entry name" value="HATPase_C_sf"/>
</dbReference>
<dbReference type="InterPro" id="IPR004358">
    <property type="entry name" value="Sig_transdc_His_kin-like_C"/>
</dbReference>
<feature type="transmembrane region" description="Helical" evidence="6">
    <location>
        <begin position="238"/>
        <end position="262"/>
    </location>
</feature>
<dbReference type="PRINTS" id="PR00344">
    <property type="entry name" value="BCTRLSENSOR"/>
</dbReference>
<dbReference type="RefSeq" id="WP_084444576.1">
    <property type="nucleotide sequence ID" value="NZ_FWWW01000055.1"/>
</dbReference>
<dbReference type="EC" id="2.7.13.3" evidence="2"/>
<dbReference type="Proteomes" id="UP000192266">
    <property type="component" value="Unassembled WGS sequence"/>
</dbReference>
<evidence type="ECO:0000259" key="7">
    <source>
        <dbReference type="PROSITE" id="PS50109"/>
    </source>
</evidence>
<keyword evidence="9" id="KW-1185">Reference proteome</keyword>
<keyword evidence="6" id="KW-0812">Transmembrane</keyword>
<dbReference type="GO" id="GO:0000155">
    <property type="term" value="F:phosphorelay sensor kinase activity"/>
    <property type="evidence" value="ECO:0007669"/>
    <property type="project" value="InterPro"/>
</dbReference>
<keyword evidence="6" id="KW-0472">Membrane</keyword>
<name>A0A1W1VCG9_9BACT</name>
<dbReference type="EMBL" id="FWWW01000055">
    <property type="protein sequence ID" value="SMB91068.1"/>
    <property type="molecule type" value="Genomic_DNA"/>
</dbReference>
<feature type="domain" description="Histidine kinase" evidence="7">
    <location>
        <begin position="277"/>
        <end position="492"/>
    </location>
</feature>
<reference evidence="8 9" key="1">
    <citation type="submission" date="2017-04" db="EMBL/GenBank/DDBJ databases">
        <authorList>
            <person name="Afonso C.L."/>
            <person name="Miller P.J."/>
            <person name="Scott M.A."/>
            <person name="Spackman E."/>
            <person name="Goraichik I."/>
            <person name="Dimitrov K.M."/>
            <person name="Suarez D.L."/>
            <person name="Swayne D.E."/>
        </authorList>
    </citation>
    <scope>NUCLEOTIDE SEQUENCE [LARGE SCALE GENOMIC DNA]</scope>
    <source>
        <strain evidence="8 9">DSM 11622</strain>
    </source>
</reference>
<keyword evidence="5 8" id="KW-0418">Kinase</keyword>
<keyword evidence="6" id="KW-1133">Transmembrane helix</keyword>
<dbReference type="CDD" id="cd00075">
    <property type="entry name" value="HATPase"/>
    <property type="match status" value="1"/>
</dbReference>
<dbReference type="InterPro" id="IPR005467">
    <property type="entry name" value="His_kinase_dom"/>
</dbReference>
<gene>
    <name evidence="8" type="ORF">SAMN00120144_0629</name>
</gene>
<dbReference type="InterPro" id="IPR036097">
    <property type="entry name" value="HisK_dim/P_sf"/>
</dbReference>
<dbReference type="PANTHER" id="PTHR43547">
    <property type="entry name" value="TWO-COMPONENT HISTIDINE KINASE"/>
    <property type="match status" value="1"/>
</dbReference>
<evidence type="ECO:0000256" key="5">
    <source>
        <dbReference type="ARBA" id="ARBA00022777"/>
    </source>
</evidence>
<dbReference type="InterPro" id="IPR003594">
    <property type="entry name" value="HATPase_dom"/>
</dbReference>
<evidence type="ECO:0000313" key="9">
    <source>
        <dbReference type="Proteomes" id="UP000192266"/>
    </source>
</evidence>
<evidence type="ECO:0000256" key="4">
    <source>
        <dbReference type="ARBA" id="ARBA00022679"/>
    </source>
</evidence>
<protein>
    <recommendedName>
        <fullName evidence="2">histidine kinase</fullName>
        <ecNumber evidence="2">2.7.13.3</ecNumber>
    </recommendedName>
</protein>
<dbReference type="STRING" id="645990.SAMN00120144_0629"/>
<dbReference type="PANTHER" id="PTHR43547:SF2">
    <property type="entry name" value="HYBRID SIGNAL TRANSDUCTION HISTIDINE KINASE C"/>
    <property type="match status" value="1"/>
</dbReference>
<dbReference type="OrthoDB" id="1933776at2"/>
<proteinExistence type="predicted"/>
<dbReference type="CDD" id="cd00082">
    <property type="entry name" value="HisKA"/>
    <property type="match status" value="1"/>
</dbReference>
<keyword evidence="4" id="KW-0808">Transferase</keyword>
<sequence length="501" mass="55537">MKRSIHLVLSLMTICTAGLLGFQLYWNYQAYQSATRGFRQDTSAALETAVRQEQAQRRQGLVRQYQTWLADTSQVVIGCHVHPLYQTTVFTLADKYPSAIEESQPFDVSFDDFPQKLPSITPQARKFFIRRFATGTIARQLREGFVIYHTQRLGDRLSKASKQSRTNQKQLRILYAAALKERDIAANFRLTVGKKPPKALSAAGYGTRAFKTGIMGQPELVKAWFPDPNLVFLDRMKWVLGSSLLLMLVVLGCFGFTVRTLLRQRKLAELKDDFVNNMTHELKTPVATIRLAADALQTFALSPAATADYLTIVRQQAGRLTGLIDQILRSVVLEQAPAALARQPVEVSRLIGQVLRQNAPQLAQARLSYHPPAAPVYVLGDETHLANVLATLLDNALKYSLNEPRITIRYFAQEGTASLEVSDNGPGIPAAYQARVFDRFFRVPTGNLHAVKGYGLGLSYTKTIVEGLGGRISLRSAAGRGTTFTITLPLAQHEPAPPTPA</sequence>
<keyword evidence="3" id="KW-0597">Phosphoprotein</keyword>
<dbReference type="Gene3D" id="1.10.287.130">
    <property type="match status" value="1"/>
</dbReference>
<organism evidence="8 9">
    <name type="scientific">Hymenobacter roseosalivarius DSM 11622</name>
    <dbReference type="NCBI Taxonomy" id="645990"/>
    <lineage>
        <taxon>Bacteria</taxon>
        <taxon>Pseudomonadati</taxon>
        <taxon>Bacteroidota</taxon>
        <taxon>Cytophagia</taxon>
        <taxon>Cytophagales</taxon>
        <taxon>Hymenobacteraceae</taxon>
        <taxon>Hymenobacter</taxon>
    </lineage>
</organism>
<dbReference type="Pfam" id="PF02518">
    <property type="entry name" value="HATPase_c"/>
    <property type="match status" value="1"/>
</dbReference>